<evidence type="ECO:0000313" key="2">
    <source>
        <dbReference type="Proteomes" id="UP001165205"/>
    </source>
</evidence>
<name>A0AAN4Y9Z9_ASPOZ</name>
<accession>A0AAN4Y9Z9</accession>
<dbReference type="AlphaFoldDB" id="A0AAN4Y9Z9"/>
<reference evidence="1" key="1">
    <citation type="submission" date="2023-04" db="EMBL/GenBank/DDBJ databases">
        <title>Aspergillus oryzae NBRC 4228.</title>
        <authorList>
            <person name="Ichikawa N."/>
            <person name="Sato H."/>
            <person name="Tonouchi N."/>
        </authorList>
    </citation>
    <scope>NUCLEOTIDE SEQUENCE</scope>
    <source>
        <strain evidence="1">NBRC 4228</strain>
    </source>
</reference>
<dbReference type="EMBL" id="BSYA01000001">
    <property type="protein sequence ID" value="GMG22506.1"/>
    <property type="molecule type" value="Genomic_DNA"/>
</dbReference>
<gene>
    <name evidence="1" type="ORF">Aory04_000013600</name>
</gene>
<dbReference type="Proteomes" id="UP001165205">
    <property type="component" value="Unassembled WGS sequence"/>
</dbReference>
<evidence type="ECO:0000313" key="1">
    <source>
        <dbReference type="EMBL" id="GMG22506.1"/>
    </source>
</evidence>
<proteinExistence type="predicted"/>
<sequence>MIAVSHPQTDFPARCTTGYPILTTMENCNGGYGSDAVASKLRELVTRTTVDVDKTIHISDAESLDMRLRIYLPLRTETIRC</sequence>
<protein>
    <submittedName>
        <fullName evidence="1">Unnamed protein product</fullName>
    </submittedName>
</protein>
<organism evidence="1 2">
    <name type="scientific">Aspergillus oryzae</name>
    <name type="common">Yellow koji mold</name>
    <dbReference type="NCBI Taxonomy" id="5062"/>
    <lineage>
        <taxon>Eukaryota</taxon>
        <taxon>Fungi</taxon>
        <taxon>Dikarya</taxon>
        <taxon>Ascomycota</taxon>
        <taxon>Pezizomycotina</taxon>
        <taxon>Eurotiomycetes</taxon>
        <taxon>Eurotiomycetidae</taxon>
        <taxon>Eurotiales</taxon>
        <taxon>Aspergillaceae</taxon>
        <taxon>Aspergillus</taxon>
        <taxon>Aspergillus subgen. Circumdati</taxon>
    </lineage>
</organism>
<comment type="caution">
    <text evidence="1">The sequence shown here is derived from an EMBL/GenBank/DDBJ whole genome shotgun (WGS) entry which is preliminary data.</text>
</comment>